<dbReference type="Pfam" id="PF07690">
    <property type="entry name" value="MFS_1"/>
    <property type="match status" value="2"/>
</dbReference>
<evidence type="ECO:0000313" key="5">
    <source>
        <dbReference type="EnsemblMetazoa" id="XP_038050182.1"/>
    </source>
</evidence>
<keyword evidence="3" id="KW-1133">Transmembrane helix</keyword>
<keyword evidence="3" id="KW-0812">Transmembrane</keyword>
<dbReference type="InterPro" id="IPR020846">
    <property type="entry name" value="MFS_dom"/>
</dbReference>
<dbReference type="Proteomes" id="UP000887568">
    <property type="component" value="Unplaced"/>
</dbReference>
<feature type="transmembrane region" description="Helical" evidence="3">
    <location>
        <begin position="173"/>
        <end position="196"/>
    </location>
</feature>
<dbReference type="PANTHER" id="PTHR11360:SF284">
    <property type="entry name" value="EG:103B4.3 PROTEIN-RELATED"/>
    <property type="match status" value="1"/>
</dbReference>
<feature type="domain" description="Major facilitator superfamily (MFS) profile" evidence="4">
    <location>
        <begin position="24"/>
        <end position="480"/>
    </location>
</feature>
<feature type="transmembrane region" description="Helical" evidence="3">
    <location>
        <begin position="424"/>
        <end position="446"/>
    </location>
</feature>
<evidence type="ECO:0000259" key="4">
    <source>
        <dbReference type="PROSITE" id="PS50850"/>
    </source>
</evidence>
<reference evidence="5" key="1">
    <citation type="submission" date="2022-11" db="UniProtKB">
        <authorList>
            <consortium name="EnsemblMetazoa"/>
        </authorList>
    </citation>
    <scope>IDENTIFICATION</scope>
</reference>
<evidence type="ECO:0000256" key="2">
    <source>
        <dbReference type="SAM" id="MobiDB-lite"/>
    </source>
</evidence>
<evidence type="ECO:0000256" key="1">
    <source>
        <dbReference type="ARBA" id="ARBA00004141"/>
    </source>
</evidence>
<protein>
    <recommendedName>
        <fullName evidence="4">Major facilitator superfamily (MFS) profile domain-containing protein</fullName>
    </recommendedName>
</protein>
<keyword evidence="6" id="KW-1185">Reference proteome</keyword>
<dbReference type="Gene3D" id="1.20.1250.20">
    <property type="entry name" value="MFS general substrate transporter like domains"/>
    <property type="match status" value="2"/>
</dbReference>
<dbReference type="PANTHER" id="PTHR11360">
    <property type="entry name" value="MONOCARBOXYLATE TRANSPORTER"/>
    <property type="match status" value="1"/>
</dbReference>
<accession>A0A913ZEG3</accession>
<evidence type="ECO:0000256" key="3">
    <source>
        <dbReference type="SAM" id="Phobius"/>
    </source>
</evidence>
<feature type="region of interest" description="Disordered" evidence="2">
    <location>
        <begin position="239"/>
        <end position="269"/>
    </location>
</feature>
<proteinExistence type="predicted"/>
<dbReference type="OMA" id="WASSNCY"/>
<feature type="transmembrane region" description="Helical" evidence="3">
    <location>
        <begin position="20"/>
        <end position="49"/>
    </location>
</feature>
<feature type="transmembrane region" description="Helical" evidence="3">
    <location>
        <begin position="391"/>
        <end position="412"/>
    </location>
</feature>
<dbReference type="RefSeq" id="XP_038050182.1">
    <property type="nucleotide sequence ID" value="XM_038194254.1"/>
</dbReference>
<feature type="transmembrane region" description="Helical" evidence="3">
    <location>
        <begin position="89"/>
        <end position="108"/>
    </location>
</feature>
<feature type="compositionally biased region" description="Polar residues" evidence="2">
    <location>
        <begin position="259"/>
        <end position="269"/>
    </location>
</feature>
<sequence>MVGSGKTSVAARVQDQPSRWGIVVVVAAHMSLALIAFCQSSGSVFYLSWRSEFDTNAKETAAISSIMTCVCSFSMFVGGVMIQRCGCKLVGIIGGVLTTLGMLGSVWVQTISQLYLTAVVAGVGLGMAKNTALVAVALHFKNGYTTANALACSGSGTGKMAAPPLIQLLLDYFGLRGALLVTSAIVANMVVFGTLFRKPRTDRKSGLDHRSIDKLTEMTDVDFQIVHANDAVEMALESDSSSDDSDATMNHSETHTNIEEGQSNVSSTTHNTSFRAWKLKLNPIRKMWSGLGLGVFRKSYRFSLLCLLAFISAIPYYGAGLFIIPRAESIGVALSSAAFLLSLNGIGSLLGRLVNGLLISYNLSAEIVCSICAAGAGASVLLLNADNYVCLSVASFLLGLFTGVFYAVAIVLVRRYVGCRRFSVCLGIYYICVGLGGLFGPVAAGWVFDISNSYKTVFYALAGVDFICCILMFLFPVLKRVEPGIKDHQTNEVN</sequence>
<feature type="transmembrane region" description="Helical" evidence="3">
    <location>
        <begin position="363"/>
        <end position="385"/>
    </location>
</feature>
<dbReference type="EnsemblMetazoa" id="XM_038194254.1">
    <property type="protein sequence ID" value="XP_038050182.1"/>
    <property type="gene ID" value="LOC119723546"/>
</dbReference>
<feature type="transmembrane region" description="Helical" evidence="3">
    <location>
        <begin position="302"/>
        <end position="324"/>
    </location>
</feature>
<organism evidence="5 6">
    <name type="scientific">Patiria miniata</name>
    <name type="common">Bat star</name>
    <name type="synonym">Asterina miniata</name>
    <dbReference type="NCBI Taxonomy" id="46514"/>
    <lineage>
        <taxon>Eukaryota</taxon>
        <taxon>Metazoa</taxon>
        <taxon>Echinodermata</taxon>
        <taxon>Eleutherozoa</taxon>
        <taxon>Asterozoa</taxon>
        <taxon>Asteroidea</taxon>
        <taxon>Valvatacea</taxon>
        <taxon>Valvatida</taxon>
        <taxon>Asterinidae</taxon>
        <taxon>Patiria</taxon>
    </lineage>
</organism>
<dbReference type="GO" id="GO:0008028">
    <property type="term" value="F:monocarboxylic acid transmembrane transporter activity"/>
    <property type="evidence" value="ECO:0007669"/>
    <property type="project" value="TreeGrafter"/>
</dbReference>
<dbReference type="InterPro" id="IPR011701">
    <property type="entry name" value="MFS"/>
</dbReference>
<dbReference type="GeneID" id="119723546"/>
<dbReference type="SUPFAM" id="SSF103473">
    <property type="entry name" value="MFS general substrate transporter"/>
    <property type="match status" value="1"/>
</dbReference>
<dbReference type="OrthoDB" id="6499973at2759"/>
<dbReference type="AlphaFoldDB" id="A0A913ZEG3"/>
<evidence type="ECO:0000313" key="6">
    <source>
        <dbReference type="Proteomes" id="UP000887568"/>
    </source>
</evidence>
<feature type="transmembrane region" description="Helical" evidence="3">
    <location>
        <begin position="61"/>
        <end position="83"/>
    </location>
</feature>
<name>A0A913ZEG3_PATMI</name>
<feature type="transmembrane region" description="Helical" evidence="3">
    <location>
        <begin position="330"/>
        <end position="351"/>
    </location>
</feature>
<feature type="transmembrane region" description="Helical" evidence="3">
    <location>
        <begin position="458"/>
        <end position="478"/>
    </location>
</feature>
<dbReference type="GO" id="GO:0016020">
    <property type="term" value="C:membrane"/>
    <property type="evidence" value="ECO:0007669"/>
    <property type="project" value="UniProtKB-SubCell"/>
</dbReference>
<comment type="subcellular location">
    <subcellularLocation>
        <location evidence="1">Membrane</location>
        <topology evidence="1">Multi-pass membrane protein</topology>
    </subcellularLocation>
</comment>
<dbReference type="InterPro" id="IPR050327">
    <property type="entry name" value="Proton-linked_MCT"/>
</dbReference>
<dbReference type="PROSITE" id="PS50850">
    <property type="entry name" value="MFS"/>
    <property type="match status" value="1"/>
</dbReference>
<keyword evidence="3" id="KW-0472">Membrane</keyword>
<dbReference type="InterPro" id="IPR036259">
    <property type="entry name" value="MFS_trans_sf"/>
</dbReference>